<dbReference type="Proteomes" id="UP000249936">
    <property type="component" value="Unassembled WGS sequence"/>
</dbReference>
<reference evidence="1 2" key="1">
    <citation type="submission" date="2018-06" db="EMBL/GenBank/DDBJ databases">
        <authorList>
            <consortium name="Pathogen Informatics"/>
            <person name="Doyle S."/>
        </authorList>
    </citation>
    <scope>NUCLEOTIDE SEQUENCE [LARGE SCALE GENOMIC DNA]</scope>
    <source>
        <strain evidence="1 2">NCTC11872</strain>
    </source>
</reference>
<dbReference type="AlphaFoldDB" id="A0A2X1PIT0"/>
<evidence type="ECO:0000313" key="1">
    <source>
        <dbReference type="EMBL" id="SPX41531.1"/>
    </source>
</evidence>
<protein>
    <submittedName>
        <fullName evidence="1">Uncharacterized protein</fullName>
    </submittedName>
</protein>
<proteinExistence type="predicted"/>
<gene>
    <name evidence="1" type="ORF">NCTC11872_01140</name>
</gene>
<name>A0A2X1PIT0_HAEIF</name>
<accession>A0A2X1PIT0</accession>
<dbReference type="EMBL" id="UASK01000005">
    <property type="protein sequence ID" value="SPX41531.1"/>
    <property type="molecule type" value="Genomic_DNA"/>
</dbReference>
<organism evidence="1 2">
    <name type="scientific">Haemophilus influenzae</name>
    <dbReference type="NCBI Taxonomy" id="727"/>
    <lineage>
        <taxon>Bacteria</taxon>
        <taxon>Pseudomonadati</taxon>
        <taxon>Pseudomonadota</taxon>
        <taxon>Gammaproteobacteria</taxon>
        <taxon>Pasteurellales</taxon>
        <taxon>Pasteurellaceae</taxon>
        <taxon>Haemophilus</taxon>
    </lineage>
</organism>
<sequence length="37" mass="4239">MTVTRKEVDLLGERDVPAEHTGDSYIKSGRKFQIFLT</sequence>
<evidence type="ECO:0000313" key="2">
    <source>
        <dbReference type="Proteomes" id="UP000249936"/>
    </source>
</evidence>